<evidence type="ECO:0000313" key="2">
    <source>
        <dbReference type="Proteomes" id="UP001213000"/>
    </source>
</evidence>
<sequence length="209" mass="23481">MVTHVISPDYGWLESKNGTKTAQWVIKPGKNRDGYFTNDNVLEQFQEMVEIVKADYPNDDHVFFYDNAATHLKHAPNSLSAHHMPQNTPKPGKNWLVNIPELGNDGKPLKSTTGKIKEIRVKMSNAIFNGQPQSLYFPDGHPHAGVFKGMAVILEEQGYDVKDLRAECKKFCCPGGEIWDCCCRQLLYTEPDFIGVKSLLEELAESLGV</sequence>
<keyword evidence="2" id="KW-1185">Reference proteome</keyword>
<organism evidence="1 2">
    <name type="scientific">Leucocoprinus birnbaumii</name>
    <dbReference type="NCBI Taxonomy" id="56174"/>
    <lineage>
        <taxon>Eukaryota</taxon>
        <taxon>Fungi</taxon>
        <taxon>Dikarya</taxon>
        <taxon>Basidiomycota</taxon>
        <taxon>Agaricomycotina</taxon>
        <taxon>Agaricomycetes</taxon>
        <taxon>Agaricomycetidae</taxon>
        <taxon>Agaricales</taxon>
        <taxon>Agaricineae</taxon>
        <taxon>Agaricaceae</taxon>
        <taxon>Leucocoprinus</taxon>
    </lineage>
</organism>
<protein>
    <submittedName>
        <fullName evidence="1">Uncharacterized protein</fullName>
    </submittedName>
</protein>
<dbReference type="EMBL" id="JANIEX010001232">
    <property type="protein sequence ID" value="KAJ3560129.1"/>
    <property type="molecule type" value="Genomic_DNA"/>
</dbReference>
<reference evidence="1" key="1">
    <citation type="submission" date="2022-07" db="EMBL/GenBank/DDBJ databases">
        <title>Genome Sequence of Leucocoprinus birnbaumii.</title>
        <authorList>
            <person name="Buettner E."/>
        </authorList>
    </citation>
    <scope>NUCLEOTIDE SEQUENCE</scope>
    <source>
        <strain evidence="1">VT141</strain>
    </source>
</reference>
<dbReference type="Proteomes" id="UP001213000">
    <property type="component" value="Unassembled WGS sequence"/>
</dbReference>
<dbReference type="AlphaFoldDB" id="A0AAD5YLM7"/>
<accession>A0AAD5YLM7</accession>
<gene>
    <name evidence="1" type="ORF">NP233_g11034</name>
</gene>
<name>A0AAD5YLM7_9AGAR</name>
<evidence type="ECO:0000313" key="1">
    <source>
        <dbReference type="EMBL" id="KAJ3560129.1"/>
    </source>
</evidence>
<comment type="caution">
    <text evidence="1">The sequence shown here is derived from an EMBL/GenBank/DDBJ whole genome shotgun (WGS) entry which is preliminary data.</text>
</comment>
<proteinExistence type="predicted"/>